<feature type="domain" description="Carrier" evidence="6">
    <location>
        <begin position="541"/>
        <end position="616"/>
    </location>
</feature>
<evidence type="ECO:0000256" key="5">
    <source>
        <dbReference type="SAM" id="MobiDB-lite"/>
    </source>
</evidence>
<dbReference type="SMART" id="SM00824">
    <property type="entry name" value="PKS_TE"/>
    <property type="match status" value="1"/>
</dbReference>
<dbReference type="CDD" id="cd17643">
    <property type="entry name" value="A_NRPS_Cytc1-like"/>
    <property type="match status" value="1"/>
</dbReference>
<dbReference type="InterPro" id="IPR000873">
    <property type="entry name" value="AMP-dep_synth/lig_dom"/>
</dbReference>
<dbReference type="SMART" id="SM00823">
    <property type="entry name" value="PKS_PP"/>
    <property type="match status" value="1"/>
</dbReference>
<evidence type="ECO:0000256" key="1">
    <source>
        <dbReference type="ARBA" id="ARBA00001957"/>
    </source>
</evidence>
<feature type="region of interest" description="Disordered" evidence="5">
    <location>
        <begin position="1"/>
        <end position="22"/>
    </location>
</feature>
<dbReference type="SUPFAM" id="SSF56801">
    <property type="entry name" value="Acetyl-CoA synthetase-like"/>
    <property type="match status" value="1"/>
</dbReference>
<evidence type="ECO:0000313" key="8">
    <source>
        <dbReference type="Proteomes" id="UP000192761"/>
    </source>
</evidence>
<accession>A0A1W1XAR8</accession>
<dbReference type="PANTHER" id="PTHR45527">
    <property type="entry name" value="NONRIBOSOMAL PEPTIDE SYNTHETASE"/>
    <property type="match status" value="1"/>
</dbReference>
<evidence type="ECO:0000256" key="4">
    <source>
        <dbReference type="ARBA" id="ARBA00022553"/>
    </source>
</evidence>
<dbReference type="SUPFAM" id="SSF53474">
    <property type="entry name" value="alpha/beta-Hydrolases"/>
    <property type="match status" value="1"/>
</dbReference>
<protein>
    <submittedName>
        <fullName evidence="7">Amino acid adenylation domain-containing protein</fullName>
    </submittedName>
</protein>
<dbReference type="GO" id="GO:0031177">
    <property type="term" value="F:phosphopantetheine binding"/>
    <property type="evidence" value="ECO:0007669"/>
    <property type="project" value="InterPro"/>
</dbReference>
<dbReference type="InterPro" id="IPR020802">
    <property type="entry name" value="TesA-like"/>
</dbReference>
<dbReference type="Pfam" id="PF00501">
    <property type="entry name" value="AMP-binding"/>
    <property type="match status" value="1"/>
</dbReference>
<dbReference type="Pfam" id="PF00975">
    <property type="entry name" value="Thioesterase"/>
    <property type="match status" value="1"/>
</dbReference>
<dbReference type="InterPro" id="IPR020845">
    <property type="entry name" value="AMP-binding_CS"/>
</dbReference>
<dbReference type="InterPro" id="IPR009081">
    <property type="entry name" value="PP-bd_ACP"/>
</dbReference>
<dbReference type="InterPro" id="IPR020806">
    <property type="entry name" value="PKS_PP-bd"/>
</dbReference>
<dbReference type="PROSITE" id="PS00455">
    <property type="entry name" value="AMP_BINDING"/>
    <property type="match status" value="1"/>
</dbReference>
<dbReference type="InterPro" id="IPR036736">
    <property type="entry name" value="ACP-like_sf"/>
</dbReference>
<dbReference type="Gene3D" id="1.10.1200.10">
    <property type="entry name" value="ACP-like"/>
    <property type="match status" value="1"/>
</dbReference>
<proteinExistence type="inferred from homology"/>
<evidence type="ECO:0000313" key="7">
    <source>
        <dbReference type="EMBL" id="SMC20947.1"/>
    </source>
</evidence>
<dbReference type="PANTHER" id="PTHR45527:SF14">
    <property type="entry name" value="PLIPASTATIN SYNTHASE SUBUNIT B"/>
    <property type="match status" value="1"/>
</dbReference>
<dbReference type="EMBL" id="FWXD01000005">
    <property type="protein sequence ID" value="SMC20947.1"/>
    <property type="molecule type" value="Genomic_DNA"/>
</dbReference>
<dbReference type="Gene3D" id="3.30.300.30">
    <property type="match status" value="1"/>
</dbReference>
<dbReference type="InterPro" id="IPR029058">
    <property type="entry name" value="AB_hydrolase_fold"/>
</dbReference>
<dbReference type="Pfam" id="PF13193">
    <property type="entry name" value="AMP-binding_C"/>
    <property type="match status" value="1"/>
</dbReference>
<reference evidence="7 8" key="1">
    <citation type="submission" date="2017-04" db="EMBL/GenBank/DDBJ databases">
        <authorList>
            <person name="Afonso C.L."/>
            <person name="Miller P.J."/>
            <person name="Scott M.A."/>
            <person name="Spackman E."/>
            <person name="Goraichik I."/>
            <person name="Dimitrov K.M."/>
            <person name="Suarez D.L."/>
            <person name="Swayne D.E."/>
        </authorList>
    </citation>
    <scope>NUCLEOTIDE SEQUENCE [LARGE SCALE GENOMIC DNA]</scope>
    <source>
        <strain evidence="7 8">DSM 23236</strain>
    </source>
</reference>
<organism evidence="7 8">
    <name type="scientific">Andreprevotia lacus DSM 23236</name>
    <dbReference type="NCBI Taxonomy" id="1121001"/>
    <lineage>
        <taxon>Bacteria</taxon>
        <taxon>Pseudomonadati</taxon>
        <taxon>Pseudomonadota</taxon>
        <taxon>Betaproteobacteria</taxon>
        <taxon>Neisseriales</taxon>
        <taxon>Chitinibacteraceae</taxon>
        <taxon>Andreprevotia</taxon>
    </lineage>
</organism>
<name>A0A1W1XAR8_9NEIS</name>
<dbReference type="FunFam" id="3.30.300.30:FF:000010">
    <property type="entry name" value="Enterobactin synthetase component F"/>
    <property type="match status" value="1"/>
</dbReference>
<dbReference type="FunFam" id="2.30.38.10:FF:000001">
    <property type="entry name" value="Non-ribosomal peptide synthetase PvdI"/>
    <property type="match status" value="1"/>
</dbReference>
<keyword evidence="8" id="KW-1185">Reference proteome</keyword>
<dbReference type="OrthoDB" id="6297021at2"/>
<dbReference type="InterPro" id="IPR045851">
    <property type="entry name" value="AMP-bd_C_sf"/>
</dbReference>
<evidence type="ECO:0000259" key="6">
    <source>
        <dbReference type="PROSITE" id="PS50075"/>
    </source>
</evidence>
<keyword evidence="4" id="KW-0597">Phosphoprotein</keyword>
<comment type="cofactor">
    <cofactor evidence="1">
        <name>pantetheine 4'-phosphate</name>
        <dbReference type="ChEBI" id="CHEBI:47942"/>
    </cofactor>
</comment>
<dbReference type="NCBIfam" id="TIGR01733">
    <property type="entry name" value="AA-adenyl-dom"/>
    <property type="match status" value="1"/>
</dbReference>
<dbReference type="InterPro" id="IPR010071">
    <property type="entry name" value="AA_adenyl_dom"/>
</dbReference>
<dbReference type="GO" id="GO:0044550">
    <property type="term" value="P:secondary metabolite biosynthetic process"/>
    <property type="evidence" value="ECO:0007669"/>
    <property type="project" value="UniProtKB-ARBA"/>
</dbReference>
<dbReference type="Gene3D" id="2.30.38.10">
    <property type="entry name" value="Luciferase, Domain 3"/>
    <property type="match status" value="1"/>
</dbReference>
<dbReference type="InterPro" id="IPR025110">
    <property type="entry name" value="AMP-bd_C"/>
</dbReference>
<dbReference type="PROSITE" id="PS50075">
    <property type="entry name" value="CARRIER"/>
    <property type="match status" value="1"/>
</dbReference>
<dbReference type="GO" id="GO:0043041">
    <property type="term" value="P:amino acid activation for nonribosomal peptide biosynthetic process"/>
    <property type="evidence" value="ECO:0007669"/>
    <property type="project" value="TreeGrafter"/>
</dbReference>
<dbReference type="FunFam" id="3.40.50.12780:FF:000012">
    <property type="entry name" value="Non-ribosomal peptide synthetase"/>
    <property type="match status" value="1"/>
</dbReference>
<dbReference type="Proteomes" id="UP000192761">
    <property type="component" value="Unassembled WGS sequence"/>
</dbReference>
<keyword evidence="3" id="KW-0596">Phosphopantetheine</keyword>
<sequence length="906" mass="97877">MTHDVDVLFAPPQDQDRKPPAPAWPQPLCLHRAFEARAAQAPQAVALRLGAATLSYGELNARANRLARHLRTLGVGPDVLVALCAARSFELLVGMLAILKAGGAYVPLDPAYPSERLQTILADSAPAVLLHDDDGQAALAGQALALPGVHLQHDAGLWAMQAAHPLSVEECSVGPQHLAYVIYTSGSTGQPKGVMVEHRQVLRLFASTQHWFGFGPRDVWALCHSCAFDFSVWEIWGALRYGGELLIVPLDVVRSPRDCYALLCQAGVTVLNQTPSAFALLSDAQADQPQPHRLRWVIFGGEALTPHRLKPWYARSLNTATTLINMYGITETTVHVTWRRLSPADTEANVSPIGERIPDLRLYVLDQHRRPVPDHVEGELYVGGAGVARGYLHRPELTAERFLDSPFVAGDRLYKTGDLVRRQADGSLIYCGRNDFQVKIRGFRIELGEIETALARAAGVAEAVVLAREDVPGDLRLVAYYRGDAQPDALRAHATQALPAYMVPAAYVQLAALPLTPNGKLDRKALPAPDDAACARSAYVAPLGEAETQLAQLWAEVLGLQQVGRFDDFFLLGGHSLLAVTLMARIKAESGVDVPLLAIFQHTTLHAFAVEVARLWHGAQQGSDHLVPVRPGSHAVQLFFVHEGSGTVAYAMDIARHLPPGLPVQALLPLGTFAGETPLYSVPDMACRYVAQIRAAQPAGPYQLAGWCGGGPIAYEMAQQLHAAGQTVSLLAMIDVILPDPEPAASAPPTGPETAARIATLERELALDFILAELPGLPADEVSALAALPDLDTLLAQFLALKSGTAALGEEIDRYRRMVAVYAAISHARQVYRPSPSRVPVQLLATRSSLRECPQPDLGWHALAEGQLTTTILPGDHFSIIQPPHVRQLALVLLQARAAGLARYRQ</sequence>
<dbReference type="AlphaFoldDB" id="A0A1W1XAR8"/>
<dbReference type="GO" id="GO:0005829">
    <property type="term" value="C:cytosol"/>
    <property type="evidence" value="ECO:0007669"/>
    <property type="project" value="TreeGrafter"/>
</dbReference>
<dbReference type="STRING" id="1121001.SAMN02745857_01085"/>
<dbReference type="Gene3D" id="3.40.50.980">
    <property type="match status" value="2"/>
</dbReference>
<dbReference type="FunFam" id="3.40.50.980:FF:000002">
    <property type="entry name" value="Enterobactin synthetase component F"/>
    <property type="match status" value="1"/>
</dbReference>
<gene>
    <name evidence="7" type="ORF">SAMN02745857_01085</name>
</gene>
<dbReference type="FunFam" id="1.10.1200.10:FF:000005">
    <property type="entry name" value="Nonribosomal peptide synthetase 1"/>
    <property type="match status" value="1"/>
</dbReference>
<dbReference type="Gene3D" id="3.40.50.1820">
    <property type="entry name" value="alpha/beta hydrolase"/>
    <property type="match status" value="1"/>
</dbReference>
<dbReference type="Pfam" id="PF00550">
    <property type="entry name" value="PP-binding"/>
    <property type="match status" value="1"/>
</dbReference>
<dbReference type="RefSeq" id="WP_084089698.1">
    <property type="nucleotide sequence ID" value="NZ_FWXD01000005.1"/>
</dbReference>
<dbReference type="InterPro" id="IPR001031">
    <property type="entry name" value="Thioesterase"/>
</dbReference>
<dbReference type="FunFam" id="3.40.50.980:FF:000001">
    <property type="entry name" value="Non-ribosomal peptide synthetase"/>
    <property type="match status" value="1"/>
</dbReference>
<evidence type="ECO:0000256" key="2">
    <source>
        <dbReference type="ARBA" id="ARBA00006432"/>
    </source>
</evidence>
<evidence type="ECO:0000256" key="3">
    <source>
        <dbReference type="ARBA" id="ARBA00022450"/>
    </source>
</evidence>
<comment type="similarity">
    <text evidence="2">Belongs to the ATP-dependent AMP-binding enzyme family.</text>
</comment>
<dbReference type="SUPFAM" id="SSF47336">
    <property type="entry name" value="ACP-like"/>
    <property type="match status" value="1"/>
</dbReference>